<dbReference type="AlphaFoldDB" id="A0A081CQ29"/>
<dbReference type="EMBL" id="BBJU01000002">
    <property type="protein sequence ID" value="GAK68775.1"/>
    <property type="molecule type" value="Genomic_DNA"/>
</dbReference>
<dbReference type="Proteomes" id="UP000028701">
    <property type="component" value="Unassembled WGS sequence"/>
</dbReference>
<evidence type="ECO:0000259" key="1">
    <source>
        <dbReference type="Pfam" id="PF06568"/>
    </source>
</evidence>
<dbReference type="InterPro" id="IPR009506">
    <property type="entry name" value="YjiS-like"/>
</dbReference>
<dbReference type="Pfam" id="PF06568">
    <property type="entry name" value="YjiS-like"/>
    <property type="match status" value="1"/>
</dbReference>
<feature type="domain" description="YjiS-like" evidence="1">
    <location>
        <begin position="49"/>
        <end position="85"/>
    </location>
</feature>
<name>A0A081CQ29_9HYPH</name>
<accession>A0A081CQ29</accession>
<reference evidence="2 3" key="1">
    <citation type="submission" date="2014-08" db="EMBL/GenBank/DDBJ databases">
        <title>Whole genome shotgun sequence of Rhizobium rubi NBRC 13261.</title>
        <authorList>
            <person name="Katano-Makiyama Y."/>
            <person name="Hosoyama A."/>
            <person name="Hashimoto M."/>
            <person name="Hosoyama Y."/>
            <person name="Noguchi M."/>
            <person name="Tsuchikane K."/>
            <person name="Uohara A."/>
            <person name="Ohji S."/>
            <person name="Ichikawa N."/>
            <person name="Kimura A."/>
            <person name="Yamazoe A."/>
            <person name="Fujita N."/>
        </authorList>
    </citation>
    <scope>NUCLEOTIDE SEQUENCE [LARGE SCALE GENOMIC DNA]</scope>
    <source>
        <strain evidence="2 3">NBRC 13261</strain>
    </source>
</reference>
<sequence length="94" mass="10727">MHQTHGGRESLCLIVEGAWGYIPIIETTLEPKQGCWRQEASRKGIIMNVARSFNNWRKYRQTVTELGRMSSRELQDLGISRSEIHSVARASVGR</sequence>
<evidence type="ECO:0000313" key="3">
    <source>
        <dbReference type="Proteomes" id="UP000028701"/>
    </source>
</evidence>
<gene>
    <name evidence="2" type="ORF">RRU01S_02_01030</name>
</gene>
<protein>
    <recommendedName>
        <fullName evidence="1">YjiS-like domain-containing protein</fullName>
    </recommendedName>
</protein>
<organism evidence="2 3">
    <name type="scientific">Agrobacterium rubi TR3 = NBRC 13261</name>
    <dbReference type="NCBI Taxonomy" id="1368415"/>
    <lineage>
        <taxon>Bacteria</taxon>
        <taxon>Pseudomonadati</taxon>
        <taxon>Pseudomonadota</taxon>
        <taxon>Alphaproteobacteria</taxon>
        <taxon>Hyphomicrobiales</taxon>
        <taxon>Rhizobiaceae</taxon>
        <taxon>Rhizobium/Agrobacterium group</taxon>
        <taxon>Agrobacterium</taxon>
    </lineage>
</organism>
<comment type="caution">
    <text evidence="2">The sequence shown here is derived from an EMBL/GenBank/DDBJ whole genome shotgun (WGS) entry which is preliminary data.</text>
</comment>
<dbReference type="eggNOG" id="COG5457">
    <property type="taxonomic scope" value="Bacteria"/>
</dbReference>
<evidence type="ECO:0000313" key="2">
    <source>
        <dbReference type="EMBL" id="GAK68775.1"/>
    </source>
</evidence>
<proteinExistence type="predicted"/>